<name>A0A1S2YI77_CICAR</name>
<dbReference type="Pfam" id="PF03171">
    <property type="entry name" value="2OG-FeII_Oxy"/>
    <property type="match status" value="1"/>
</dbReference>
<dbReference type="FunFam" id="2.60.120.330:FF:000012">
    <property type="entry name" value="Gibberellin 20 oxidase 1"/>
    <property type="match status" value="1"/>
</dbReference>
<dbReference type="InterPro" id="IPR005123">
    <property type="entry name" value="Oxoglu/Fe-dep_dioxygenase_dom"/>
</dbReference>
<dbReference type="InterPro" id="IPR044861">
    <property type="entry name" value="IPNS-like_FE2OG_OXY"/>
</dbReference>
<dbReference type="AlphaFoldDB" id="A0A1S2YI77"/>
<comment type="similarity">
    <text evidence="3">Belongs to the iron/ascorbate-dependent oxidoreductase family.</text>
</comment>
<dbReference type="RefSeq" id="XP_004505174.2">
    <property type="nucleotide sequence ID" value="XM_004505117.3"/>
</dbReference>
<sequence length="367" mass="42661">MLTLLMFVISFSNRTTMGEVDPAFVQDQQHRPKLSIIEAKGIPEIDLSPILPHAAPDQYDIDTLVKEIGTACKEWGFFQVTNHGVSLSLRQKLEEASRKFFAQSLEDKKKVGRDEINPTGYYDTEHTKNVRDWKEVFDFLSKDPTFIPLTSDEFDNRVIQWSNPSPQYPPQFRIIIEEYIEEMEKLAYKLLELIALSLGVEAKRFEEFFKDQTSFIRFNHYPPCPYPHLALGVGRHKDAGALTILAQDDVGGLEVKRKTDQEWVLVKPTPDAYIINICDIIQVWSNDVYESVEHRVTVNTKKDRFSIPFFLNPGHDAEIKPLEELINEQNPSKYRPYKWGKFFVHKIGSNFKKQDVENLQIYHYKLS</sequence>
<proteinExistence type="inferred from homology"/>
<dbReference type="PANTHER" id="PTHR47990">
    <property type="entry name" value="2-OXOGLUTARATE (2OG) AND FE(II)-DEPENDENT OXYGENASE SUPERFAMILY PROTEIN-RELATED"/>
    <property type="match status" value="1"/>
</dbReference>
<keyword evidence="4" id="KW-0732">Signal</keyword>
<dbReference type="eggNOG" id="KOG0143">
    <property type="taxonomic scope" value="Eukaryota"/>
</dbReference>
<evidence type="ECO:0000313" key="6">
    <source>
        <dbReference type="Proteomes" id="UP000087171"/>
    </source>
</evidence>
<dbReference type="SUPFAM" id="SSF51197">
    <property type="entry name" value="Clavaminate synthase-like"/>
    <property type="match status" value="1"/>
</dbReference>
<evidence type="ECO:0000256" key="2">
    <source>
        <dbReference type="ARBA" id="ARBA00023004"/>
    </source>
</evidence>
<dbReference type="Gene3D" id="2.60.120.330">
    <property type="entry name" value="B-lactam Antibiotic, Isopenicillin N Synthase, Chain"/>
    <property type="match status" value="1"/>
</dbReference>
<dbReference type="InterPro" id="IPR027443">
    <property type="entry name" value="IPNS-like_sf"/>
</dbReference>
<evidence type="ECO:0000256" key="1">
    <source>
        <dbReference type="ARBA" id="ARBA00022723"/>
    </source>
</evidence>
<reference evidence="6" key="1">
    <citation type="journal article" date="2013" name="Nat. Biotechnol.">
        <title>Draft genome sequence of chickpea (Cicer arietinum) provides a resource for trait improvement.</title>
        <authorList>
            <person name="Varshney R.K."/>
            <person name="Song C."/>
            <person name="Saxena R.K."/>
            <person name="Azam S."/>
            <person name="Yu S."/>
            <person name="Sharpe A.G."/>
            <person name="Cannon S."/>
            <person name="Baek J."/>
            <person name="Rosen B.D."/>
            <person name="Tar'an B."/>
            <person name="Millan T."/>
            <person name="Zhang X."/>
            <person name="Ramsay L.D."/>
            <person name="Iwata A."/>
            <person name="Wang Y."/>
            <person name="Nelson W."/>
            <person name="Farmer A.D."/>
            <person name="Gaur P.M."/>
            <person name="Soderlund C."/>
            <person name="Penmetsa R.V."/>
            <person name="Xu C."/>
            <person name="Bharti A.K."/>
            <person name="He W."/>
            <person name="Winter P."/>
            <person name="Zhao S."/>
            <person name="Hane J.K."/>
            <person name="Carrasquilla-Garcia N."/>
            <person name="Condie J.A."/>
            <person name="Upadhyaya H.D."/>
            <person name="Luo M.C."/>
            <person name="Thudi M."/>
            <person name="Gowda C.L."/>
            <person name="Singh N.P."/>
            <person name="Lichtenzveig J."/>
            <person name="Gali K.K."/>
            <person name="Rubio J."/>
            <person name="Nadarajan N."/>
            <person name="Dolezel J."/>
            <person name="Bansal K.C."/>
            <person name="Xu X."/>
            <person name="Edwards D."/>
            <person name="Zhang G."/>
            <person name="Kahl G."/>
            <person name="Gil J."/>
            <person name="Singh K.B."/>
            <person name="Datta S.K."/>
            <person name="Jackson S.A."/>
            <person name="Wang J."/>
            <person name="Cook D.R."/>
        </authorList>
    </citation>
    <scope>NUCLEOTIDE SEQUENCE [LARGE SCALE GENOMIC DNA]</scope>
    <source>
        <strain evidence="6">cv. CDC Frontier</strain>
    </source>
</reference>
<accession>A0A1S2YI77</accession>
<dbReference type="InterPro" id="IPR050231">
    <property type="entry name" value="Iron_ascorbate_oxido_reductase"/>
</dbReference>
<dbReference type="Pfam" id="PF14226">
    <property type="entry name" value="DIOX_N"/>
    <property type="match status" value="1"/>
</dbReference>
<evidence type="ECO:0000256" key="3">
    <source>
        <dbReference type="RuleBase" id="RU003682"/>
    </source>
</evidence>
<keyword evidence="3" id="KW-0560">Oxidoreductase</keyword>
<protein>
    <submittedName>
        <fullName evidence="7">Protein DMR6-LIKE OXYGENASE 1-like isoform X1</fullName>
    </submittedName>
</protein>
<feature type="chain" id="PRO_5010366661" evidence="4">
    <location>
        <begin position="19"/>
        <end position="367"/>
    </location>
</feature>
<feature type="domain" description="Fe2OG dioxygenase" evidence="5">
    <location>
        <begin position="212"/>
        <end position="313"/>
    </location>
</feature>
<dbReference type="KEGG" id="cam:101514488"/>
<reference evidence="7" key="2">
    <citation type="submission" date="2025-08" db="UniProtKB">
        <authorList>
            <consortium name="RefSeq"/>
        </authorList>
    </citation>
    <scope>IDENTIFICATION</scope>
    <source>
        <tissue evidence="7">Etiolated seedlings</tissue>
    </source>
</reference>
<dbReference type="InterPro" id="IPR026992">
    <property type="entry name" value="DIOX_N"/>
</dbReference>
<gene>
    <name evidence="7" type="primary">LOC101514488</name>
</gene>
<evidence type="ECO:0000313" key="7">
    <source>
        <dbReference type="RefSeq" id="XP_004505174.2"/>
    </source>
</evidence>
<dbReference type="PRINTS" id="PR00682">
    <property type="entry name" value="IPNSYNTHASE"/>
</dbReference>
<keyword evidence="2 3" id="KW-0408">Iron</keyword>
<feature type="signal peptide" evidence="4">
    <location>
        <begin position="1"/>
        <end position="18"/>
    </location>
</feature>
<dbReference type="GO" id="GO:0016491">
    <property type="term" value="F:oxidoreductase activity"/>
    <property type="evidence" value="ECO:0007669"/>
    <property type="project" value="UniProtKB-KW"/>
</dbReference>
<keyword evidence="1 3" id="KW-0479">Metal-binding</keyword>
<dbReference type="GO" id="GO:0046872">
    <property type="term" value="F:metal ion binding"/>
    <property type="evidence" value="ECO:0007669"/>
    <property type="project" value="UniProtKB-KW"/>
</dbReference>
<evidence type="ECO:0000256" key="4">
    <source>
        <dbReference type="SAM" id="SignalP"/>
    </source>
</evidence>
<keyword evidence="6" id="KW-1185">Reference proteome</keyword>
<evidence type="ECO:0000259" key="5">
    <source>
        <dbReference type="PROSITE" id="PS51471"/>
    </source>
</evidence>
<dbReference type="GeneID" id="101514488"/>
<dbReference type="OrthoDB" id="288590at2759"/>
<organism evidence="6 7">
    <name type="scientific">Cicer arietinum</name>
    <name type="common">Chickpea</name>
    <name type="synonym">Garbanzo</name>
    <dbReference type="NCBI Taxonomy" id="3827"/>
    <lineage>
        <taxon>Eukaryota</taxon>
        <taxon>Viridiplantae</taxon>
        <taxon>Streptophyta</taxon>
        <taxon>Embryophyta</taxon>
        <taxon>Tracheophyta</taxon>
        <taxon>Spermatophyta</taxon>
        <taxon>Magnoliopsida</taxon>
        <taxon>eudicotyledons</taxon>
        <taxon>Gunneridae</taxon>
        <taxon>Pentapetalae</taxon>
        <taxon>rosids</taxon>
        <taxon>fabids</taxon>
        <taxon>Fabales</taxon>
        <taxon>Fabaceae</taxon>
        <taxon>Papilionoideae</taxon>
        <taxon>50 kb inversion clade</taxon>
        <taxon>NPAAA clade</taxon>
        <taxon>Hologalegina</taxon>
        <taxon>IRL clade</taxon>
        <taxon>Cicereae</taxon>
        <taxon>Cicer</taxon>
    </lineage>
</organism>
<dbReference type="PROSITE" id="PS51471">
    <property type="entry name" value="FE2OG_OXY"/>
    <property type="match status" value="1"/>
</dbReference>
<dbReference type="Proteomes" id="UP000087171">
    <property type="component" value="Chromosome Ca6"/>
</dbReference>